<gene>
    <name evidence="3" type="ORF">HHI36_020945</name>
</gene>
<evidence type="ECO:0000259" key="1">
    <source>
        <dbReference type="Pfam" id="PF16013"/>
    </source>
</evidence>
<sequence length="843" mass="94801">MHSFTGRTNNFDILERDMYAATSFLTKFGDKYSRSITFKENTLYDALFSLYLKENQGKTLIFYLHNDRTEFSKKFCRFISNLSEDILETYFVMYGWDIEYDEYQEILVETLQEFLPIDPCINMIQNKTSAAIFITSVDMSFEIAHVMKELSSFEHFENVMENLISFVVDDGPTETGTSSTCGENSEEHSYEAFQQKMFETLGNRDYDLFEPNELSNLRTKIAYALFGAPTEEDSGYTEKQNQETEKMYDIILEVINEFSERENEVTMAVIYNCLIPLDKKNSMYDYIPVPVFVLRRCREADDPCRVFVDHTRRVYDCWQDYLEENKFCKCVMVVPEGGRYEGDENDKVKLLKLESPACGVGRKVLMGADIAGTVLGVGSTGVMAAAAIPAIAVAPIVAVGALGVGVTVGVYTIGRSIGTLIDRKLHRESVNVSNSEARAAYINIAAGAAGFAGAGANIAVSQMAARGLTIGTATRVAVNTIGVASIGINGVAIGNSAAEIFVNWYIDDQSPSTLTILQLSTSILFFGHSIYTYKTAGTIIEESQTSVLSDLKNMLQSNKQRRMFNKLELETISRYGGSVQKGRAEVISTLRQVKNINEVFAFLGKNNKRFNEMGIRFSASDGRVAFNGVTVDLVEVMAMSTTDVYSFFRDLPASSNPINVDSIKPSIKLDFGCCFNENAFTIVCSAVSIAVKAETLVEKILGVLRTFLEYVIVETSFDTVMSNLFPKDAKYLHYVDMLLSFIKKCVQEIQEDYSANRQGRFSFLYRYLDNLEEAEKKLLFMQMVCSELLSAFRYCTFSGITRKLFQYLEQWILSIVIERENTVLPPSDRKRVPCGKCSGYYFE</sequence>
<comment type="caution">
    <text evidence="3">The sequence shown here is derived from an EMBL/GenBank/DDBJ whole genome shotgun (WGS) entry which is preliminary data.</text>
</comment>
<dbReference type="PANTHER" id="PTHR21115:SF0">
    <property type="entry name" value="GH06117P-RELATED"/>
    <property type="match status" value="1"/>
</dbReference>
<dbReference type="Proteomes" id="UP001516400">
    <property type="component" value="Unassembled WGS sequence"/>
</dbReference>
<dbReference type="AlphaFoldDB" id="A0ABD2NCV7"/>
<dbReference type="EMBL" id="JABFTP020000083">
    <property type="protein sequence ID" value="KAL3276229.1"/>
    <property type="molecule type" value="Genomic_DNA"/>
</dbReference>
<protein>
    <recommendedName>
        <fullName evidence="5">DUF4781 domain-containing protein</fullName>
    </recommendedName>
</protein>
<evidence type="ECO:0008006" key="5">
    <source>
        <dbReference type="Google" id="ProtNLM"/>
    </source>
</evidence>
<dbReference type="InterPro" id="IPR049483">
    <property type="entry name" value="FAF1_2-like_UAS"/>
</dbReference>
<dbReference type="Gene3D" id="3.40.30.10">
    <property type="entry name" value="Glutaredoxin"/>
    <property type="match status" value="1"/>
</dbReference>
<proteinExistence type="predicted"/>
<evidence type="ECO:0000313" key="3">
    <source>
        <dbReference type="EMBL" id="KAL3276229.1"/>
    </source>
</evidence>
<name>A0ABD2NCV7_9CUCU</name>
<reference evidence="3 4" key="1">
    <citation type="journal article" date="2021" name="BMC Biol.">
        <title>Horizontally acquired antibacterial genes associated with adaptive radiation of ladybird beetles.</title>
        <authorList>
            <person name="Li H.S."/>
            <person name="Tang X.F."/>
            <person name="Huang Y.H."/>
            <person name="Xu Z.Y."/>
            <person name="Chen M.L."/>
            <person name="Du X.Y."/>
            <person name="Qiu B.Y."/>
            <person name="Chen P.T."/>
            <person name="Zhang W."/>
            <person name="Slipinski A."/>
            <person name="Escalona H.E."/>
            <person name="Waterhouse R.M."/>
            <person name="Zwick A."/>
            <person name="Pang H."/>
        </authorList>
    </citation>
    <scope>NUCLEOTIDE SEQUENCE [LARGE SCALE GENOMIC DNA]</scope>
    <source>
        <strain evidence="3">SYSU2018</strain>
    </source>
</reference>
<feature type="domain" description="DUF4781" evidence="1">
    <location>
        <begin position="289"/>
        <end position="590"/>
    </location>
</feature>
<keyword evidence="4" id="KW-1185">Reference proteome</keyword>
<dbReference type="PANTHER" id="PTHR21115">
    <property type="entry name" value="GH06117P-RELATED"/>
    <property type="match status" value="1"/>
</dbReference>
<dbReference type="InterPro" id="IPR031962">
    <property type="entry name" value="DUF4781"/>
</dbReference>
<dbReference type="Pfam" id="PF16013">
    <property type="entry name" value="DUF4781"/>
    <property type="match status" value="1"/>
</dbReference>
<evidence type="ECO:0000259" key="2">
    <source>
        <dbReference type="Pfam" id="PF21021"/>
    </source>
</evidence>
<organism evidence="3 4">
    <name type="scientific">Cryptolaemus montrouzieri</name>
    <dbReference type="NCBI Taxonomy" id="559131"/>
    <lineage>
        <taxon>Eukaryota</taxon>
        <taxon>Metazoa</taxon>
        <taxon>Ecdysozoa</taxon>
        <taxon>Arthropoda</taxon>
        <taxon>Hexapoda</taxon>
        <taxon>Insecta</taxon>
        <taxon>Pterygota</taxon>
        <taxon>Neoptera</taxon>
        <taxon>Endopterygota</taxon>
        <taxon>Coleoptera</taxon>
        <taxon>Polyphaga</taxon>
        <taxon>Cucujiformia</taxon>
        <taxon>Coccinelloidea</taxon>
        <taxon>Coccinellidae</taxon>
        <taxon>Scymninae</taxon>
        <taxon>Scymnini</taxon>
        <taxon>Cryptolaemus</taxon>
    </lineage>
</organism>
<accession>A0ABD2NCV7</accession>
<feature type="domain" description="Fas-associated factor 1/2-like UAS" evidence="2">
    <location>
        <begin position="24"/>
        <end position="164"/>
    </location>
</feature>
<dbReference type="Pfam" id="PF21021">
    <property type="entry name" value="FAF1"/>
    <property type="match status" value="1"/>
</dbReference>
<evidence type="ECO:0000313" key="4">
    <source>
        <dbReference type="Proteomes" id="UP001516400"/>
    </source>
</evidence>